<protein>
    <submittedName>
        <fullName evidence="1">MmcQ/YjbR family DNA-binding protein</fullName>
    </submittedName>
</protein>
<dbReference type="Pfam" id="PF04237">
    <property type="entry name" value="YjbR"/>
    <property type="match status" value="1"/>
</dbReference>
<evidence type="ECO:0000313" key="2">
    <source>
        <dbReference type="Proteomes" id="UP000639274"/>
    </source>
</evidence>
<dbReference type="Gene3D" id="3.90.1150.30">
    <property type="match status" value="1"/>
</dbReference>
<dbReference type="SUPFAM" id="SSF142906">
    <property type="entry name" value="YjbR-like"/>
    <property type="match status" value="1"/>
</dbReference>
<evidence type="ECO:0000313" key="1">
    <source>
        <dbReference type="EMBL" id="QSX77150.1"/>
    </source>
</evidence>
<organism evidence="1 2">
    <name type="scientific">Agrilutibacter solisilvae</name>
    <dbReference type="NCBI Taxonomy" id="2763317"/>
    <lineage>
        <taxon>Bacteria</taxon>
        <taxon>Pseudomonadati</taxon>
        <taxon>Pseudomonadota</taxon>
        <taxon>Gammaproteobacteria</taxon>
        <taxon>Lysobacterales</taxon>
        <taxon>Lysobacteraceae</taxon>
        <taxon>Agrilutibacter</taxon>
    </lineage>
</organism>
<dbReference type="AlphaFoldDB" id="A0A974XY86"/>
<dbReference type="Proteomes" id="UP000639274">
    <property type="component" value="Chromosome"/>
</dbReference>
<dbReference type="RefSeq" id="WP_200611660.1">
    <property type="nucleotide sequence ID" value="NZ_CP071518.1"/>
</dbReference>
<dbReference type="KEGG" id="lsf:I8J32_010055"/>
<keyword evidence="2" id="KW-1185">Reference proteome</keyword>
<accession>A0A974XY86</accession>
<sequence>MNERSLRALAAWPGVEAGTKWEDDLVFTVAGKMFCATCLRGPQKGSISFKVEDERFLELTERPGFIPAPYLARAHWVQLPVASAIPRDELRQLIRRSYELVRAKLPKKTQQALAD</sequence>
<dbReference type="InterPro" id="IPR007351">
    <property type="entry name" value="YjbR"/>
</dbReference>
<reference evidence="1 2" key="1">
    <citation type="submission" date="2021-03" db="EMBL/GenBank/DDBJ databases">
        <title>Lysobacter sp. nov. isolated from soil of gangwondo yeongwol, south Korea.</title>
        <authorList>
            <person name="Kim K.R."/>
            <person name="Kim K.H."/>
            <person name="Jeon C.O."/>
        </authorList>
    </citation>
    <scope>NUCLEOTIDE SEQUENCE [LARGE SCALE GENOMIC DNA]</scope>
    <source>
        <strain evidence="1 2">R19</strain>
    </source>
</reference>
<dbReference type="InterPro" id="IPR058532">
    <property type="entry name" value="YjbR/MT2646/Rv2570-like"/>
</dbReference>
<dbReference type="PANTHER" id="PTHR35145">
    <property type="entry name" value="CYTOPLASMIC PROTEIN-RELATED"/>
    <property type="match status" value="1"/>
</dbReference>
<gene>
    <name evidence="1" type="ORF">I8J32_010055</name>
</gene>
<dbReference type="InterPro" id="IPR038056">
    <property type="entry name" value="YjbR-like_sf"/>
</dbReference>
<keyword evidence="1" id="KW-0238">DNA-binding</keyword>
<dbReference type="EMBL" id="CP071518">
    <property type="protein sequence ID" value="QSX77150.1"/>
    <property type="molecule type" value="Genomic_DNA"/>
</dbReference>
<proteinExistence type="predicted"/>
<name>A0A974XY86_9GAMM</name>
<dbReference type="GO" id="GO:0003677">
    <property type="term" value="F:DNA binding"/>
    <property type="evidence" value="ECO:0007669"/>
    <property type="project" value="UniProtKB-KW"/>
</dbReference>
<dbReference type="PANTHER" id="PTHR35145:SF1">
    <property type="entry name" value="CYTOPLASMIC PROTEIN"/>
    <property type="match status" value="1"/>
</dbReference>